<sequence length="2194" mass="256405">MIHHRNDEQIPESIITALYSHAVPKEDLNSAMENLINFDQNANIFVENQKSQEKLNETTIMNNFSTPNQEVTVETDLSRKKSFTEISRFLYYFNINTCKILKYDLFSSQFQIVKEIKDNIGLQFCLASYTQSLHAMAYFLTNNDLTNQDRYSKTYAQHAIDCIKNYNISSTFVPDFEIPPLLSIPIGEEPKTPTSIATSTSKLFVGGQKDIQIIPLYRYASNKPHKIPLPTNDEQYSLAYVKNIQTTAANPTDNKEFLLFSSISTPASFVDPNDGSHYPIRISYRNRTSFKAYPFSPPIVSDGQYLYSIDFGSSPRVKTFFFMNKEIFYIRSISLQKGKNELKSPFKDLLPWKLKDTASIATNGLFISFLFEIPQTEYSICRIFLIRNGIHVRDEVVHSPAKINAWTFDLKRPSHCLIVESMMLLIDSRFTLPSFFVGFDDQLLDIQNMENKTESIIEHFSYELSIYSTYFIGCGGWPSLNFNNIPDIEPLESIICNLIDSKNKRISQAFLLFLPFKIMNGDCDTEILLKILDKFIDVFYDINYEYLHRQIVFSFLVSFDYFAKIDLEKSSTLLSKIIFTEQFSVLLFKYLPNSNYLTKSLTTVSLKVLCELALDSSFIFASDATSLLRQIQSDLILNENQMLMTFIQVVLDHFIKDLKLFMDGKWNEQRLLSSISFNIFKELILVVENIRYDYQFSVYTIIEFFSIGSCVRKNCCSLIFKVVERSIHFAFEMLLHKIEEDKSFYKFEKDFIVFEEFKGKNRNLQFDHFGLDEKIVNEFQKVIDNSYVANLDDSFIINEINIILDKVRTGKLTEEKFIEKCKNVSEIQPQLFANISHYFKNDIDFNVLDQDKSICIKFITLFSSSIYQDSSSFRSVFIYFVPQIYHLRQYFLMVPNEIISNFIPNFKLWYFLMPEFLIRSEITFEMIDKLPTRALLYSEQTFFSISQNIQKVDMKFNENRMLRSLLLLNIIKPNIKFNFNEEEEETNEKDRNKNKIENEINFENLVLKCLITGNYEIVRQTMMLILYLIESVDLSIIDSCLEFIGTYLNEEKIMFYYQTDRLTCFQNCFLIADYLKAIFNKITIDSYFKRIESKGGFSYAQKLALFLVMNNSIDTLRMNCHVSAISMNGQKFDGIVTFFDDKNIAIETEDHSIQYISEFDTYDCNFQSYFQFNSKIVKDLNFVKKLIIEFEPNLSFHNIFKYAALKEFMLIKEFCSLFNEEEISMIAFKINRSLISLNQSINDFSQLMIFHMTPLPIFAFNHSQNEFSVKPHRATVETMRNSFFNRTQQKDLKNVEISDTLISFDESSFYVSTPLHPTADMRMTFNVHSSVTMDPQLILTVCMLGKSRNAFYRSQPIICDSSNEALIEMRPHLHSVLIRNNSLQDVNIFLQPSCEFIFITARLAASTIVDYTFEYGFGTATKSNYAEILIPRICDDDDDFVLPFQTSSIFVDAQMQEDTNRIVSHFALEIILNFPQFECTHKYVSFALLNADQMPFDTNVDLKSMKKCQFTSFVEKVLYSIKDDPDKRSYFIDFLMLEIEAKWNRYKKSAFGPYNMTASIFSENINFQVLKQGNIYVISNNCVYFNPSEKQLKEFSGVTFIIRSDDITDSVIEFFVRVRHVVSMLLIVSNSNTFLVENITRLLKIIHKENEPFIASLDSIIGVINRLIPKHRIANIRRKSYSSNNNRLSRKQSHGLCYIGVTSIDVESKGLLNFSINPIETKKKLTVSQFNVDDVENYVDCHPAIISPPSSLDENEIVLEKKIMKINEWVTLCFPFYFEDNVDNLDAQIEMFFSMNNSLKCFPLTNFLDQLFFCNSSEYRIDDANRFNDQENVIYFENCPLQDDEFIYLNIIFDENNNKHTSFEISLDEAFNSPATIDCTSQSLIIPPLTFYIRFNQSEVDPQNIKFRWKKFVFNEESFYNQIQNEVFKWKPCFSHQILLSFPNNEIMTPELYNFLPISTLISYEIASFFLHILRQKPKYIEDHTFDYNFNSSAIPETSEEKILSFLPELNYTPVTNYKPKNCEETAFVAALLYSSPKELNYTIPYSFWKDICYLNSPPNLIFSRLTAIYQKIEPTYLRMICTKNNFSDPETVSNCIIWKGIDDERKKWIADYLSQLTPFVLNLFVECITGHWGTKSLLQSENSYIIIQNVDEKDFLEFHQSIQVIAVGKYVQRYSLINDLKLRMHQSITTMYL</sequence>
<proteinExistence type="predicted"/>
<name>A0ABR2JT39_9EUKA</name>
<dbReference type="Proteomes" id="UP001470230">
    <property type="component" value="Unassembled WGS sequence"/>
</dbReference>
<reference evidence="1 2" key="1">
    <citation type="submission" date="2024-04" db="EMBL/GenBank/DDBJ databases">
        <title>Tritrichomonas musculus Genome.</title>
        <authorList>
            <person name="Alves-Ferreira E."/>
            <person name="Grigg M."/>
            <person name="Lorenzi H."/>
            <person name="Galac M."/>
        </authorList>
    </citation>
    <scope>NUCLEOTIDE SEQUENCE [LARGE SCALE GENOMIC DNA]</scope>
    <source>
        <strain evidence="1 2">EAF2021</strain>
    </source>
</reference>
<protein>
    <recommendedName>
        <fullName evidence="3">HECT domain-containing protein</fullName>
    </recommendedName>
</protein>
<accession>A0ABR2JT39</accession>
<dbReference type="EMBL" id="JAPFFF010000009">
    <property type="protein sequence ID" value="KAK8882056.1"/>
    <property type="molecule type" value="Genomic_DNA"/>
</dbReference>
<comment type="caution">
    <text evidence="1">The sequence shown here is derived from an EMBL/GenBank/DDBJ whole genome shotgun (WGS) entry which is preliminary data.</text>
</comment>
<evidence type="ECO:0000313" key="1">
    <source>
        <dbReference type="EMBL" id="KAK8882056.1"/>
    </source>
</evidence>
<gene>
    <name evidence="1" type="ORF">M9Y10_044696</name>
</gene>
<evidence type="ECO:0000313" key="2">
    <source>
        <dbReference type="Proteomes" id="UP001470230"/>
    </source>
</evidence>
<evidence type="ECO:0008006" key="3">
    <source>
        <dbReference type="Google" id="ProtNLM"/>
    </source>
</evidence>
<organism evidence="1 2">
    <name type="scientific">Tritrichomonas musculus</name>
    <dbReference type="NCBI Taxonomy" id="1915356"/>
    <lineage>
        <taxon>Eukaryota</taxon>
        <taxon>Metamonada</taxon>
        <taxon>Parabasalia</taxon>
        <taxon>Tritrichomonadida</taxon>
        <taxon>Tritrichomonadidae</taxon>
        <taxon>Tritrichomonas</taxon>
    </lineage>
</organism>
<keyword evidence="2" id="KW-1185">Reference proteome</keyword>